<dbReference type="UniPathway" id="UPA00031">
    <property type="reaction ID" value="UER00008"/>
</dbReference>
<evidence type="ECO:0000256" key="2">
    <source>
        <dbReference type="ARBA" id="ARBA00001460"/>
    </source>
</evidence>
<comment type="caution">
    <text evidence="14">The sequence shown here is derived from an EMBL/GenBank/DDBJ whole genome shotgun (WGS) entry which is preliminary data.</text>
</comment>
<dbReference type="GO" id="GO:0004636">
    <property type="term" value="F:phosphoribosyl-ATP diphosphatase activity"/>
    <property type="evidence" value="ECO:0007669"/>
    <property type="project" value="UniProtKB-EC"/>
</dbReference>
<dbReference type="AlphaFoldDB" id="A0A7X8SM33"/>
<comment type="similarity">
    <text evidence="6">In the N-terminal section; belongs to the PRA-CH family.</text>
</comment>
<evidence type="ECO:0000256" key="11">
    <source>
        <dbReference type="ARBA" id="ARBA00022801"/>
    </source>
</evidence>
<feature type="domain" description="Phosphoribosyl-AMP cyclohydrolase" evidence="13">
    <location>
        <begin position="37"/>
        <end position="117"/>
    </location>
</feature>
<name>A0A7X8SM33_9BACT</name>
<dbReference type="EC" id="3.5.4.19" evidence="8"/>
<comment type="catalytic activity">
    <reaction evidence="2">
        <text>1-(5-phospho-beta-D-ribosyl)-ATP + H2O = 1-(5-phospho-beta-D-ribosyl)-5'-AMP + diphosphate + H(+)</text>
        <dbReference type="Rhea" id="RHEA:22828"/>
        <dbReference type="ChEBI" id="CHEBI:15377"/>
        <dbReference type="ChEBI" id="CHEBI:15378"/>
        <dbReference type="ChEBI" id="CHEBI:33019"/>
        <dbReference type="ChEBI" id="CHEBI:59457"/>
        <dbReference type="ChEBI" id="CHEBI:73183"/>
        <dbReference type="EC" id="3.6.1.31"/>
    </reaction>
</comment>
<sequence length="131" mass="14895">MDKKLLEEGTEINIQFEKRDGFVPIIVQDIDSMEIIMQGWGNELALKTTIEKGKATFWSTSRNELWTKGETSGDYLEIVDILTDCDQDSLLYKVKLVGNGACHTKNKNGVARKSCFYRKITDKNSLAKLEE</sequence>
<proteinExistence type="inferred from homology"/>
<keyword evidence="15" id="KW-1185">Reference proteome</keyword>
<dbReference type="PANTHER" id="PTHR42945:SF1">
    <property type="entry name" value="HISTIDINE BIOSYNTHESIS BIFUNCTIONAL PROTEIN HIS7"/>
    <property type="match status" value="1"/>
</dbReference>
<evidence type="ECO:0000256" key="4">
    <source>
        <dbReference type="ARBA" id="ARBA00005204"/>
    </source>
</evidence>
<protein>
    <recommendedName>
        <fullName evidence="9">Histidine biosynthesis bifunctional protein HisIE</fullName>
        <ecNumber evidence="8">3.5.4.19</ecNumber>
        <ecNumber evidence="7">3.6.1.31</ecNumber>
    </recommendedName>
</protein>
<comment type="similarity">
    <text evidence="5">In the C-terminal section; belongs to the PRA-PH family.</text>
</comment>
<keyword evidence="10" id="KW-0028">Amino-acid biosynthesis</keyword>
<evidence type="ECO:0000256" key="12">
    <source>
        <dbReference type="ARBA" id="ARBA00023102"/>
    </source>
</evidence>
<dbReference type="Proteomes" id="UP000585050">
    <property type="component" value="Unassembled WGS sequence"/>
</dbReference>
<dbReference type="FunFam" id="3.10.20.810:FF:000001">
    <property type="entry name" value="Histidine biosynthesis bifunctional protein HisIE"/>
    <property type="match status" value="1"/>
</dbReference>
<dbReference type="SUPFAM" id="SSF141734">
    <property type="entry name" value="HisI-like"/>
    <property type="match status" value="1"/>
</dbReference>
<reference evidence="14 15" key="1">
    <citation type="submission" date="2020-04" db="EMBL/GenBank/DDBJ databases">
        <title>Flammeovirga sp. SR4, a novel species isolated from seawater.</title>
        <authorList>
            <person name="Wang X."/>
        </authorList>
    </citation>
    <scope>NUCLEOTIDE SEQUENCE [LARGE SCALE GENOMIC DNA]</scope>
    <source>
        <strain evidence="14 15">SR4</strain>
    </source>
</reference>
<dbReference type="InterPro" id="IPR038019">
    <property type="entry name" value="PRib_AMP_CycHydrolase_sf"/>
</dbReference>
<comment type="catalytic activity">
    <reaction evidence="1">
        <text>1-(5-phospho-beta-D-ribosyl)-5'-AMP + H2O = 1-(5-phospho-beta-D-ribosyl)-5-[(5-phospho-beta-D-ribosylamino)methylideneamino]imidazole-4-carboxamide</text>
        <dbReference type="Rhea" id="RHEA:20049"/>
        <dbReference type="ChEBI" id="CHEBI:15377"/>
        <dbReference type="ChEBI" id="CHEBI:58435"/>
        <dbReference type="ChEBI" id="CHEBI:59457"/>
        <dbReference type="EC" id="3.5.4.19"/>
    </reaction>
</comment>
<evidence type="ECO:0000256" key="5">
    <source>
        <dbReference type="ARBA" id="ARBA00007731"/>
    </source>
</evidence>
<evidence type="ECO:0000256" key="6">
    <source>
        <dbReference type="ARBA" id="ARBA00008299"/>
    </source>
</evidence>
<dbReference type="Gene3D" id="3.10.20.810">
    <property type="entry name" value="Phosphoribosyl-AMP cyclohydrolase"/>
    <property type="match status" value="1"/>
</dbReference>
<dbReference type="Pfam" id="PF01502">
    <property type="entry name" value="PRA-CH"/>
    <property type="match status" value="1"/>
</dbReference>
<evidence type="ECO:0000256" key="3">
    <source>
        <dbReference type="ARBA" id="ARBA00005169"/>
    </source>
</evidence>
<dbReference type="RefSeq" id="WP_168883385.1">
    <property type="nucleotide sequence ID" value="NZ_JABAIL010000004.1"/>
</dbReference>
<dbReference type="EC" id="3.6.1.31" evidence="7"/>
<evidence type="ECO:0000313" key="15">
    <source>
        <dbReference type="Proteomes" id="UP000585050"/>
    </source>
</evidence>
<evidence type="ECO:0000256" key="1">
    <source>
        <dbReference type="ARBA" id="ARBA00000024"/>
    </source>
</evidence>
<dbReference type="GO" id="GO:0000105">
    <property type="term" value="P:L-histidine biosynthetic process"/>
    <property type="evidence" value="ECO:0007669"/>
    <property type="project" value="UniProtKB-UniPathway"/>
</dbReference>
<evidence type="ECO:0000256" key="10">
    <source>
        <dbReference type="ARBA" id="ARBA00022605"/>
    </source>
</evidence>
<dbReference type="EMBL" id="JABAIL010000004">
    <property type="protein sequence ID" value="NLR92680.1"/>
    <property type="molecule type" value="Genomic_DNA"/>
</dbReference>
<evidence type="ECO:0000256" key="9">
    <source>
        <dbReference type="ARBA" id="ARBA00017720"/>
    </source>
</evidence>
<keyword evidence="12" id="KW-0368">Histidine biosynthesis</keyword>
<organism evidence="14 15">
    <name type="scientific">Flammeovirga agarivorans</name>
    <dbReference type="NCBI Taxonomy" id="2726742"/>
    <lineage>
        <taxon>Bacteria</taxon>
        <taxon>Pseudomonadati</taxon>
        <taxon>Bacteroidota</taxon>
        <taxon>Cytophagia</taxon>
        <taxon>Cytophagales</taxon>
        <taxon>Flammeovirgaceae</taxon>
        <taxon>Flammeovirga</taxon>
    </lineage>
</organism>
<dbReference type="GO" id="GO:0004635">
    <property type="term" value="F:phosphoribosyl-AMP cyclohydrolase activity"/>
    <property type="evidence" value="ECO:0007669"/>
    <property type="project" value="UniProtKB-EC"/>
</dbReference>
<comment type="pathway">
    <text evidence="4">Amino-acid biosynthesis; L-histidine biosynthesis; L-histidine from 5-phospho-alpha-D-ribose 1-diphosphate: step 2/9.</text>
</comment>
<accession>A0A7X8SM33</accession>
<dbReference type="PANTHER" id="PTHR42945">
    <property type="entry name" value="HISTIDINE BIOSYNTHESIS BIFUNCTIONAL PROTEIN"/>
    <property type="match status" value="1"/>
</dbReference>
<gene>
    <name evidence="14" type="ORF">HGP29_15785</name>
</gene>
<evidence type="ECO:0000259" key="13">
    <source>
        <dbReference type="Pfam" id="PF01502"/>
    </source>
</evidence>
<keyword evidence="11 14" id="KW-0378">Hydrolase</keyword>
<evidence type="ECO:0000313" key="14">
    <source>
        <dbReference type="EMBL" id="NLR92680.1"/>
    </source>
</evidence>
<comment type="pathway">
    <text evidence="3">Amino-acid biosynthesis; L-histidine biosynthesis; L-histidine from 5-phospho-alpha-D-ribose 1-diphosphate: step 3/9.</text>
</comment>
<evidence type="ECO:0000256" key="7">
    <source>
        <dbReference type="ARBA" id="ARBA00012414"/>
    </source>
</evidence>
<evidence type="ECO:0000256" key="8">
    <source>
        <dbReference type="ARBA" id="ARBA00012721"/>
    </source>
</evidence>
<dbReference type="InterPro" id="IPR002496">
    <property type="entry name" value="PRib_AMP_CycHydrolase_dom"/>
</dbReference>